<evidence type="ECO:0000313" key="2">
    <source>
        <dbReference type="Proteomes" id="UP000291088"/>
    </source>
</evidence>
<reference evidence="1 2" key="1">
    <citation type="submission" date="2019-01" db="EMBL/GenBank/DDBJ databases">
        <authorList>
            <person name="Deng T."/>
        </authorList>
    </citation>
    <scope>NUCLEOTIDE SEQUENCE [LARGE SCALE GENOMIC DNA]</scope>
    <source>
        <strain evidence="1 2">F8825</strain>
    </source>
</reference>
<dbReference type="OrthoDB" id="8421007at2"/>
<accession>A0A4Q2SXJ9</accession>
<sequence length="127" mass="13801">MDFKTTRARLPSMTREVFGEPCTIIPMAEGRLKSGPDGTRTQQSGVAGRFDFNPEEFALGGGRSTGERAKVAGESATVSFDRAALAWVPQSPDRVSRVRDGVTEVYEIVRPGRDGSNVVIFHLSRVS</sequence>
<organism evidence="1 2">
    <name type="scientific">Ciceribacter ferrooxidans</name>
    <dbReference type="NCBI Taxonomy" id="2509717"/>
    <lineage>
        <taxon>Bacteria</taxon>
        <taxon>Pseudomonadati</taxon>
        <taxon>Pseudomonadota</taxon>
        <taxon>Alphaproteobacteria</taxon>
        <taxon>Hyphomicrobiales</taxon>
        <taxon>Rhizobiaceae</taxon>
        <taxon>Ciceribacter</taxon>
    </lineage>
</organism>
<dbReference type="AlphaFoldDB" id="A0A4Q2SXJ9"/>
<protein>
    <submittedName>
        <fullName evidence="1">Uncharacterized protein</fullName>
    </submittedName>
</protein>
<keyword evidence="2" id="KW-1185">Reference proteome</keyword>
<evidence type="ECO:0000313" key="1">
    <source>
        <dbReference type="EMBL" id="RYC10171.1"/>
    </source>
</evidence>
<comment type="caution">
    <text evidence="1">The sequence shown here is derived from an EMBL/GenBank/DDBJ whole genome shotgun (WGS) entry which is preliminary data.</text>
</comment>
<proteinExistence type="predicted"/>
<gene>
    <name evidence="1" type="ORF">EUU22_19080</name>
</gene>
<dbReference type="RefSeq" id="WP_129333564.1">
    <property type="nucleotide sequence ID" value="NZ_SDVB01000253.1"/>
</dbReference>
<name>A0A4Q2SXJ9_9HYPH</name>
<dbReference type="EMBL" id="SDVB01000253">
    <property type="protein sequence ID" value="RYC10171.1"/>
    <property type="molecule type" value="Genomic_DNA"/>
</dbReference>
<dbReference type="Proteomes" id="UP000291088">
    <property type="component" value="Unassembled WGS sequence"/>
</dbReference>